<dbReference type="EMBL" id="PDCK01000039">
    <property type="protein sequence ID" value="PRQ55277.1"/>
    <property type="molecule type" value="Genomic_DNA"/>
</dbReference>
<evidence type="ECO:0000313" key="3">
    <source>
        <dbReference type="Proteomes" id="UP000238479"/>
    </source>
</evidence>
<sequence>MARDPRGRSRREGSSRRGGGETVSRGGGEGVPRSGGGGASHGSGRGASRGSGGGESRGSCGGASCGSGNVVAHGGGEGVSHRLVGSASEGGGVVLHGGGEGSSHSEGSSHGASSRVEYPRRDMGPKVPKEEDVEVLEIPHSPHGRLLLGDTSIDQLGPSMTEMQIADMRAAWGIPDHVWLRPLRGDEHFSHPEIGWACFYEYQLKCGLSFPIPEELQYLLSCLNIAVGQLSPNALRQLMGLLLLWMLCRQQCPSINEFNSLFKMQYSTKVGDGGCVNFQARGRMVIEDLPSNIYGRWRGRPCLVGGRWQNPDMMHQVPTRFQPINEYRDCVFSAFCNWCVLTPSLCILVRQETALTTLKQKHVVRVMGALKGLLSFV</sequence>
<feature type="compositionally biased region" description="Basic and acidic residues" evidence="1">
    <location>
        <begin position="1"/>
        <end position="19"/>
    </location>
</feature>
<evidence type="ECO:0000256" key="1">
    <source>
        <dbReference type="SAM" id="MobiDB-lite"/>
    </source>
</evidence>
<organism evidence="2 3">
    <name type="scientific">Rosa chinensis</name>
    <name type="common">China rose</name>
    <dbReference type="NCBI Taxonomy" id="74649"/>
    <lineage>
        <taxon>Eukaryota</taxon>
        <taxon>Viridiplantae</taxon>
        <taxon>Streptophyta</taxon>
        <taxon>Embryophyta</taxon>
        <taxon>Tracheophyta</taxon>
        <taxon>Spermatophyta</taxon>
        <taxon>Magnoliopsida</taxon>
        <taxon>eudicotyledons</taxon>
        <taxon>Gunneridae</taxon>
        <taxon>Pentapetalae</taxon>
        <taxon>rosids</taxon>
        <taxon>fabids</taxon>
        <taxon>Rosales</taxon>
        <taxon>Rosaceae</taxon>
        <taxon>Rosoideae</taxon>
        <taxon>Rosoideae incertae sedis</taxon>
        <taxon>Rosa</taxon>
    </lineage>
</organism>
<dbReference type="AlphaFoldDB" id="A0A2P6S9B4"/>
<gene>
    <name evidence="2" type="ORF">RchiOBHm_Chr1g0322801</name>
</gene>
<feature type="compositionally biased region" description="Low complexity" evidence="1">
    <location>
        <begin position="102"/>
        <end position="114"/>
    </location>
</feature>
<feature type="compositionally biased region" description="Gly residues" evidence="1">
    <location>
        <begin position="88"/>
        <end position="101"/>
    </location>
</feature>
<name>A0A2P6S9B4_ROSCH</name>
<protein>
    <submittedName>
        <fullName evidence="2">Uncharacterized protein</fullName>
    </submittedName>
</protein>
<keyword evidence="3" id="KW-1185">Reference proteome</keyword>
<evidence type="ECO:0000313" key="2">
    <source>
        <dbReference type="EMBL" id="PRQ55277.1"/>
    </source>
</evidence>
<feature type="compositionally biased region" description="Gly residues" evidence="1">
    <location>
        <begin position="20"/>
        <end position="65"/>
    </location>
</feature>
<dbReference type="Gramene" id="PRQ55277">
    <property type="protein sequence ID" value="PRQ55277"/>
    <property type="gene ID" value="RchiOBHm_Chr1g0322801"/>
</dbReference>
<feature type="compositionally biased region" description="Basic and acidic residues" evidence="1">
    <location>
        <begin position="117"/>
        <end position="128"/>
    </location>
</feature>
<proteinExistence type="predicted"/>
<dbReference type="Proteomes" id="UP000238479">
    <property type="component" value="Chromosome 1"/>
</dbReference>
<comment type="caution">
    <text evidence="2">The sequence shown here is derived from an EMBL/GenBank/DDBJ whole genome shotgun (WGS) entry which is preliminary data.</text>
</comment>
<accession>A0A2P6S9B4</accession>
<reference evidence="2 3" key="1">
    <citation type="journal article" date="2018" name="Nat. Genet.">
        <title>The Rosa genome provides new insights in the design of modern roses.</title>
        <authorList>
            <person name="Bendahmane M."/>
        </authorList>
    </citation>
    <scope>NUCLEOTIDE SEQUENCE [LARGE SCALE GENOMIC DNA]</scope>
    <source>
        <strain evidence="3">cv. Old Blush</strain>
    </source>
</reference>
<feature type="region of interest" description="Disordered" evidence="1">
    <location>
        <begin position="1"/>
        <end position="128"/>
    </location>
</feature>